<accession>A0AA86QTU0</accession>
<reference evidence="2 3" key="2">
    <citation type="submission" date="2024-07" db="EMBL/GenBank/DDBJ databases">
        <authorList>
            <person name="Akdeniz Z."/>
        </authorList>
    </citation>
    <scope>NUCLEOTIDE SEQUENCE [LARGE SCALE GENOMIC DNA]</scope>
</reference>
<sequence>MYCFGIIGALTNSLYGEVINLRTSVSTNYSSGSKFGSIIGFEAASNYIVQNSSVIRGTIESGSSSYIGGFIGIIYTNSIAQIQNSEIQKTNISGTQVDSLGRVLHILI</sequence>
<dbReference type="EMBL" id="CAXDID020000342">
    <property type="protein sequence ID" value="CAL6079813.1"/>
    <property type="molecule type" value="Genomic_DNA"/>
</dbReference>
<protein>
    <submittedName>
        <fullName evidence="2">Hypothetical_protein</fullName>
    </submittedName>
</protein>
<proteinExistence type="predicted"/>
<dbReference type="Proteomes" id="UP001642409">
    <property type="component" value="Unassembled WGS sequence"/>
</dbReference>
<organism evidence="1">
    <name type="scientific">Hexamita inflata</name>
    <dbReference type="NCBI Taxonomy" id="28002"/>
    <lineage>
        <taxon>Eukaryota</taxon>
        <taxon>Metamonada</taxon>
        <taxon>Diplomonadida</taxon>
        <taxon>Hexamitidae</taxon>
        <taxon>Hexamitinae</taxon>
        <taxon>Hexamita</taxon>
    </lineage>
</organism>
<gene>
    <name evidence="1" type="ORF">HINF_LOCUS48986</name>
    <name evidence="2" type="ORF">HINF_LOCUS59566</name>
</gene>
<evidence type="ECO:0000313" key="2">
    <source>
        <dbReference type="EMBL" id="CAL6079813.1"/>
    </source>
</evidence>
<evidence type="ECO:0000313" key="3">
    <source>
        <dbReference type="Proteomes" id="UP001642409"/>
    </source>
</evidence>
<comment type="caution">
    <text evidence="1">The sequence shown here is derived from an EMBL/GenBank/DDBJ whole genome shotgun (WGS) entry which is preliminary data.</text>
</comment>
<evidence type="ECO:0000313" key="1">
    <source>
        <dbReference type="EMBL" id="CAI9961341.1"/>
    </source>
</evidence>
<reference evidence="1" key="1">
    <citation type="submission" date="2023-06" db="EMBL/GenBank/DDBJ databases">
        <authorList>
            <person name="Kurt Z."/>
        </authorList>
    </citation>
    <scope>NUCLEOTIDE SEQUENCE</scope>
</reference>
<dbReference type="EMBL" id="CATOUU010000939">
    <property type="protein sequence ID" value="CAI9961341.1"/>
    <property type="molecule type" value="Genomic_DNA"/>
</dbReference>
<name>A0AA86QTU0_9EUKA</name>
<keyword evidence="3" id="KW-1185">Reference proteome</keyword>
<dbReference type="AlphaFoldDB" id="A0AA86QTU0"/>